<comment type="caution">
    <text evidence="1">The sequence shown here is derived from an EMBL/GenBank/DDBJ whole genome shotgun (WGS) entry which is preliminary data.</text>
</comment>
<keyword evidence="2" id="KW-1185">Reference proteome</keyword>
<sequence length="240" mass="24839">MTNATSRRTRTALILGASRGIGLETVKQYRADGWRVIATVRTQEAAQALQALGAETHVLDLTDANAVAGLAWKLDGEALDVAIYVAGIYGPRTQGATPVSQADFDAVMHTNVWAPMGVLPVVLPMVEAGHHGAGGADEAGGVLAVISSRMGSIGDMTGNGGWLYRASKAAVNAVLRGVSIDAQNATCLTFHPGWVQTDMGGAGAAITPQESVAGIRRVIAGATRADNGGFRNYDGSVIEW</sequence>
<reference evidence="1 2" key="1">
    <citation type="submission" date="2023-07" db="EMBL/GenBank/DDBJ databases">
        <authorList>
            <person name="Peeters C."/>
        </authorList>
    </citation>
    <scope>NUCLEOTIDE SEQUENCE [LARGE SCALE GENOMIC DNA]</scope>
    <source>
        <strain evidence="1 2">LMG 18096</strain>
    </source>
</reference>
<dbReference type="Proteomes" id="UP001189663">
    <property type="component" value="Unassembled WGS sequence"/>
</dbReference>
<dbReference type="RefSeq" id="WP_316683819.1">
    <property type="nucleotide sequence ID" value="NZ_CATZAT010000004.1"/>
</dbReference>
<dbReference type="SUPFAM" id="SSF51735">
    <property type="entry name" value="NAD(P)-binding Rossmann-fold domains"/>
    <property type="match status" value="1"/>
</dbReference>
<dbReference type="Pfam" id="PF00106">
    <property type="entry name" value="adh_short"/>
    <property type="match status" value="1"/>
</dbReference>
<accession>A0ABC8QIF7</accession>
<proteinExistence type="predicted"/>
<dbReference type="EMBL" id="CATZAT010000004">
    <property type="protein sequence ID" value="CAJ0791028.1"/>
    <property type="molecule type" value="Genomic_DNA"/>
</dbReference>
<dbReference type="PANTHER" id="PTHR45458">
    <property type="entry name" value="SHORT-CHAIN DEHYDROGENASE/REDUCTASE SDR"/>
    <property type="match status" value="1"/>
</dbReference>
<dbReference type="PANTHER" id="PTHR45458:SF1">
    <property type="entry name" value="SHORT CHAIN DEHYDROGENASE"/>
    <property type="match status" value="1"/>
</dbReference>
<dbReference type="InterPro" id="IPR002347">
    <property type="entry name" value="SDR_fam"/>
</dbReference>
<name>A0ABC8QIF7_9RALS</name>
<dbReference type="NCBIfam" id="NF005403">
    <property type="entry name" value="PRK06953.1"/>
    <property type="match status" value="1"/>
</dbReference>
<dbReference type="InterPro" id="IPR052184">
    <property type="entry name" value="SDR_enzymes"/>
</dbReference>
<protein>
    <recommendedName>
        <fullName evidence="3">Short chain dehydrogenase</fullName>
    </recommendedName>
</protein>
<dbReference type="InterPro" id="IPR036291">
    <property type="entry name" value="NAD(P)-bd_dom_sf"/>
</dbReference>
<gene>
    <name evidence="1" type="ORF">LMG18096_02482</name>
</gene>
<dbReference type="Gene3D" id="3.40.50.720">
    <property type="entry name" value="NAD(P)-binding Rossmann-like Domain"/>
    <property type="match status" value="1"/>
</dbReference>
<dbReference type="PRINTS" id="PR00081">
    <property type="entry name" value="GDHRDH"/>
</dbReference>
<dbReference type="AlphaFoldDB" id="A0ABC8QIF7"/>
<organism evidence="1 2">
    <name type="scientific">Ralstonia holmesii</name>
    <dbReference type="NCBI Taxonomy" id="3058602"/>
    <lineage>
        <taxon>Bacteria</taxon>
        <taxon>Pseudomonadati</taxon>
        <taxon>Pseudomonadota</taxon>
        <taxon>Betaproteobacteria</taxon>
        <taxon>Burkholderiales</taxon>
        <taxon>Burkholderiaceae</taxon>
        <taxon>Ralstonia</taxon>
    </lineage>
</organism>
<evidence type="ECO:0000313" key="2">
    <source>
        <dbReference type="Proteomes" id="UP001189663"/>
    </source>
</evidence>
<dbReference type="CDD" id="cd05325">
    <property type="entry name" value="carb_red_sniffer_like_SDR_c"/>
    <property type="match status" value="1"/>
</dbReference>
<evidence type="ECO:0000313" key="1">
    <source>
        <dbReference type="EMBL" id="CAJ0791028.1"/>
    </source>
</evidence>
<evidence type="ECO:0008006" key="3">
    <source>
        <dbReference type="Google" id="ProtNLM"/>
    </source>
</evidence>